<name>A0ABW9QTU3_9ACTN</name>
<evidence type="ECO:0000313" key="11">
    <source>
        <dbReference type="EMBL" id="MST32786.1"/>
    </source>
</evidence>
<reference evidence="11 12" key="1">
    <citation type="submission" date="2019-11" db="EMBL/GenBank/DDBJ databases">
        <title>Acidiferrimicrobium australis gen. nov., sp. nov., an acidophilic and obligately heterotrophic, member of the Actinobacteria that catalyses dissimilatory oxido- reduction of iron isolated from metal-rich acidic water in Chile.</title>
        <authorList>
            <person name="Gonzalez D."/>
            <person name="Huber K."/>
            <person name="Hedrich S."/>
            <person name="Rojas-Villalobos C."/>
            <person name="Quatrini R."/>
            <person name="Dinamarca M.A."/>
            <person name="Schwarz A."/>
            <person name="Canales C."/>
            <person name="Nancucheo I."/>
        </authorList>
    </citation>
    <scope>NUCLEOTIDE SEQUENCE [LARGE SCALE GENOMIC DNA]</scope>
    <source>
        <strain evidence="11 12">USS-CCA1</strain>
    </source>
</reference>
<dbReference type="InterPro" id="IPR029044">
    <property type="entry name" value="Nucleotide-diphossugar_trans"/>
</dbReference>
<evidence type="ECO:0000256" key="3">
    <source>
        <dbReference type="ARBA" id="ARBA00022676"/>
    </source>
</evidence>
<evidence type="ECO:0000313" key="12">
    <source>
        <dbReference type="Proteomes" id="UP000437736"/>
    </source>
</evidence>
<dbReference type="Pfam" id="PF00535">
    <property type="entry name" value="Glycos_transf_2"/>
    <property type="match status" value="1"/>
</dbReference>
<keyword evidence="2" id="KW-1003">Cell membrane</keyword>
<accession>A0ABW9QTU3</accession>
<comment type="caution">
    <text evidence="11">The sequence shown here is derived from an EMBL/GenBank/DDBJ whole genome shotgun (WGS) entry which is preliminary data.</text>
</comment>
<keyword evidence="5" id="KW-0472">Membrane</keyword>
<organism evidence="11 12">
    <name type="scientific">Acidiferrimicrobium australe</name>
    <dbReference type="NCBI Taxonomy" id="2664430"/>
    <lineage>
        <taxon>Bacteria</taxon>
        <taxon>Bacillati</taxon>
        <taxon>Actinomycetota</taxon>
        <taxon>Acidimicrobiia</taxon>
        <taxon>Acidimicrobiales</taxon>
        <taxon>Acidimicrobiaceae</taxon>
        <taxon>Acidiferrimicrobium</taxon>
    </lineage>
</organism>
<dbReference type="InterPro" id="IPR001173">
    <property type="entry name" value="Glyco_trans_2-like"/>
</dbReference>
<keyword evidence="3" id="KW-0328">Glycosyltransferase</keyword>
<keyword evidence="12" id="KW-1185">Reference proteome</keyword>
<protein>
    <recommendedName>
        <fullName evidence="9">4,4'-diaponeurosporenoate glycosyltransferase</fullName>
    </recommendedName>
</protein>
<keyword evidence="4" id="KW-0808">Transferase</keyword>
<evidence type="ECO:0000256" key="5">
    <source>
        <dbReference type="ARBA" id="ARBA00023136"/>
    </source>
</evidence>
<dbReference type="Gene3D" id="3.90.550.10">
    <property type="entry name" value="Spore Coat Polysaccharide Biosynthesis Protein SpsA, Chain A"/>
    <property type="match status" value="1"/>
</dbReference>
<evidence type="ECO:0000256" key="7">
    <source>
        <dbReference type="ARBA" id="ARBA00037904"/>
    </source>
</evidence>
<dbReference type="SUPFAM" id="SSF53448">
    <property type="entry name" value="Nucleotide-diphospho-sugar transferases"/>
    <property type="match status" value="1"/>
</dbReference>
<evidence type="ECO:0000256" key="6">
    <source>
        <dbReference type="ARBA" id="ARBA00037281"/>
    </source>
</evidence>
<dbReference type="PANTHER" id="PTHR43646:SF2">
    <property type="entry name" value="GLYCOSYLTRANSFERASE 2-LIKE DOMAIN-CONTAINING PROTEIN"/>
    <property type="match status" value="1"/>
</dbReference>
<dbReference type="PANTHER" id="PTHR43646">
    <property type="entry name" value="GLYCOSYLTRANSFERASE"/>
    <property type="match status" value="1"/>
</dbReference>
<evidence type="ECO:0000256" key="4">
    <source>
        <dbReference type="ARBA" id="ARBA00022679"/>
    </source>
</evidence>
<comment type="pathway">
    <text evidence="7">Carotenoid biosynthesis; staphyloxanthin biosynthesis; staphyloxanthin from farnesyl diphosphate: step 4/5.</text>
</comment>
<dbReference type="EMBL" id="WJHE01000389">
    <property type="protein sequence ID" value="MST32786.1"/>
    <property type="molecule type" value="Genomic_DNA"/>
</dbReference>
<evidence type="ECO:0000256" key="9">
    <source>
        <dbReference type="ARBA" id="ARBA00040345"/>
    </source>
</evidence>
<evidence type="ECO:0000259" key="10">
    <source>
        <dbReference type="Pfam" id="PF00535"/>
    </source>
</evidence>
<evidence type="ECO:0000256" key="2">
    <source>
        <dbReference type="ARBA" id="ARBA00022475"/>
    </source>
</evidence>
<gene>
    <name evidence="11" type="ORF">GHK86_08635</name>
</gene>
<proteinExistence type="inferred from homology"/>
<evidence type="ECO:0000256" key="1">
    <source>
        <dbReference type="ARBA" id="ARBA00004236"/>
    </source>
</evidence>
<evidence type="ECO:0000256" key="8">
    <source>
        <dbReference type="ARBA" id="ARBA00038120"/>
    </source>
</evidence>
<comment type="function">
    <text evidence="6">Catalyzes the glycosylation of 4,4'-diaponeurosporenoate, i.e. the esterification of glucose at the C1'' position with the carboxyl group of 4,4'-diaponeurosporenic acid, to form glycosyl-4,4'-diaponeurosporenoate. This is a step in the biosynthesis of staphyloxanthin, an orange pigment present in most staphylococci strains.</text>
</comment>
<feature type="domain" description="Glycosyltransferase 2-like" evidence="10">
    <location>
        <begin position="6"/>
        <end position="126"/>
    </location>
</feature>
<dbReference type="Proteomes" id="UP000437736">
    <property type="component" value="Unassembled WGS sequence"/>
</dbReference>
<comment type="subcellular location">
    <subcellularLocation>
        <location evidence="1">Cell membrane</location>
    </subcellularLocation>
</comment>
<comment type="similarity">
    <text evidence="8">Belongs to the glycosyltransferase 2 family. CrtQ subfamily.</text>
</comment>
<sequence>MTTVGIVVPTRNSARTLRACLLSLRAQTRPCSVVVVDNHSTDSTGAIAEELADRVLVRGPERSAQRNAGAALLGTDVVGFVDSDMVLEPSVVEEAAAAAVAAGAGAVIVPERTVGEGFWAAVRALERSFYVGDDRVEAARFFTRSVLDATGGFDESLDAGEDWDLSLRARRITSMARTSAGIDHLEGRLTYRAACAKKAAYSSGLRSFHAKHDSATLWRALDRPYLRRPWRLLTPDPLLGAGVLALKAGEAAAVVWALTRDGSRRRAATTPAVTHEEHPR</sequence>